<evidence type="ECO:0000256" key="4">
    <source>
        <dbReference type="SAM" id="Phobius"/>
    </source>
</evidence>
<dbReference type="SUPFAM" id="SSF53448">
    <property type="entry name" value="Nucleotide-diphospho-sugar transferases"/>
    <property type="match status" value="1"/>
</dbReference>
<evidence type="ECO:0000256" key="1">
    <source>
        <dbReference type="ARBA" id="ARBA00006739"/>
    </source>
</evidence>
<feature type="transmembrane region" description="Helical" evidence="4">
    <location>
        <begin position="291"/>
        <end position="313"/>
    </location>
</feature>
<dbReference type="CDD" id="cd06423">
    <property type="entry name" value="CESA_like"/>
    <property type="match status" value="1"/>
</dbReference>
<name>A0A1G2V2I1_9BACT</name>
<reference evidence="6 7" key="1">
    <citation type="journal article" date="2016" name="Nat. Commun.">
        <title>Thousands of microbial genomes shed light on interconnected biogeochemical processes in an aquifer system.</title>
        <authorList>
            <person name="Anantharaman K."/>
            <person name="Brown C.T."/>
            <person name="Hug L.A."/>
            <person name="Sharon I."/>
            <person name="Castelle C.J."/>
            <person name="Probst A.J."/>
            <person name="Thomas B.C."/>
            <person name="Singh A."/>
            <person name="Wilkins M.J."/>
            <person name="Karaoz U."/>
            <person name="Brodie E.L."/>
            <person name="Williams K.H."/>
            <person name="Hubbard S.S."/>
            <person name="Banfield J.F."/>
        </authorList>
    </citation>
    <scope>NUCLEOTIDE SEQUENCE [LARGE SCALE GENOMIC DNA]</scope>
</reference>
<sequence>MHLISESITYIILFLALYVEVFFLITYFEFRDTDFASNSAKDSLYKKTTKLPSVSIIVPVWNEETTVLKTIFSLLKLNYPKEKLSIFIVDDGSTDNTWKVIQRFAKNSQIKLLQKENGGKHTALNYALEFVDSDLVGCLDADSYVHPEALKRIVAKFDDSEMMAVTPSVKIFEPKGILGLIQKAEYIFGIFLRKVFSYLNALYITPGPFSIFRRSVFRQIGGYKKAHNTEDMEIAMRMQKNNMKIGNVHNAFIYTVAPTNLYALYKQRLRWVYGFLKNAIDYRGMFFKPQYGNLGMVVLPAAGFSVFSTMYFFGSMILSWINSLIKTIQEISTVGLNFKGFNLDLFYFNTDIIVFISFIAVLGTLLIIVTSRGLAEEKNVFGVDSVLFLMFYTLLAPLWMTKAIYNVVFSQKTKWR</sequence>
<evidence type="ECO:0000313" key="7">
    <source>
        <dbReference type="Proteomes" id="UP000177697"/>
    </source>
</evidence>
<dbReference type="GO" id="GO:0016757">
    <property type="term" value="F:glycosyltransferase activity"/>
    <property type="evidence" value="ECO:0007669"/>
    <property type="project" value="UniProtKB-KW"/>
</dbReference>
<feature type="transmembrane region" description="Helical" evidence="4">
    <location>
        <begin position="7"/>
        <end position="28"/>
    </location>
</feature>
<keyword evidence="2" id="KW-0328">Glycosyltransferase</keyword>
<organism evidence="6 7">
    <name type="scientific">Candidatus Zambryskibacteria bacterium RIFOXYC1_FULL_39_10</name>
    <dbReference type="NCBI Taxonomy" id="1802779"/>
    <lineage>
        <taxon>Bacteria</taxon>
        <taxon>Candidatus Zambryskiibacteriota</taxon>
    </lineage>
</organism>
<comment type="caution">
    <text evidence="6">The sequence shown here is derived from an EMBL/GenBank/DDBJ whole genome shotgun (WGS) entry which is preliminary data.</text>
</comment>
<dbReference type="EMBL" id="MHWW01000005">
    <property type="protein sequence ID" value="OHB15824.1"/>
    <property type="molecule type" value="Genomic_DNA"/>
</dbReference>
<comment type="similarity">
    <text evidence="1">Belongs to the glycosyltransferase 2 family.</text>
</comment>
<feature type="domain" description="Glycosyltransferase 2-like" evidence="5">
    <location>
        <begin position="55"/>
        <end position="220"/>
    </location>
</feature>
<keyword evidence="4" id="KW-0472">Membrane</keyword>
<dbReference type="Gene3D" id="3.90.550.10">
    <property type="entry name" value="Spore Coat Polysaccharide Biosynthesis Protein SpsA, Chain A"/>
    <property type="match status" value="1"/>
</dbReference>
<dbReference type="PANTHER" id="PTHR43630">
    <property type="entry name" value="POLY-BETA-1,6-N-ACETYL-D-GLUCOSAMINE SYNTHASE"/>
    <property type="match status" value="1"/>
</dbReference>
<evidence type="ECO:0000259" key="5">
    <source>
        <dbReference type="Pfam" id="PF00535"/>
    </source>
</evidence>
<evidence type="ECO:0000256" key="2">
    <source>
        <dbReference type="ARBA" id="ARBA00022676"/>
    </source>
</evidence>
<proteinExistence type="inferred from homology"/>
<keyword evidence="4" id="KW-1133">Transmembrane helix</keyword>
<keyword evidence="3" id="KW-0808">Transferase</keyword>
<dbReference type="AlphaFoldDB" id="A0A1G2V2I1"/>
<gene>
    <name evidence="6" type="ORF">A2431_01010</name>
</gene>
<dbReference type="Proteomes" id="UP000177697">
    <property type="component" value="Unassembled WGS sequence"/>
</dbReference>
<dbReference type="Pfam" id="PF00535">
    <property type="entry name" value="Glycos_transf_2"/>
    <property type="match status" value="1"/>
</dbReference>
<protein>
    <recommendedName>
        <fullName evidence="5">Glycosyltransferase 2-like domain-containing protein</fullName>
    </recommendedName>
</protein>
<evidence type="ECO:0000313" key="6">
    <source>
        <dbReference type="EMBL" id="OHB15824.1"/>
    </source>
</evidence>
<accession>A0A1G2V2I1</accession>
<dbReference type="InterPro" id="IPR029044">
    <property type="entry name" value="Nucleotide-diphossugar_trans"/>
</dbReference>
<feature type="transmembrane region" description="Helical" evidence="4">
    <location>
        <begin position="381"/>
        <end position="400"/>
    </location>
</feature>
<feature type="transmembrane region" description="Helical" evidence="4">
    <location>
        <begin position="346"/>
        <end position="369"/>
    </location>
</feature>
<dbReference type="PANTHER" id="PTHR43630:SF1">
    <property type="entry name" value="POLY-BETA-1,6-N-ACETYL-D-GLUCOSAMINE SYNTHASE"/>
    <property type="match status" value="1"/>
</dbReference>
<evidence type="ECO:0000256" key="3">
    <source>
        <dbReference type="ARBA" id="ARBA00022679"/>
    </source>
</evidence>
<keyword evidence="4" id="KW-0812">Transmembrane</keyword>
<dbReference type="InterPro" id="IPR001173">
    <property type="entry name" value="Glyco_trans_2-like"/>
</dbReference>